<organism evidence="2 3">
    <name type="scientific">Blastomyces gilchristii (strain SLH14081)</name>
    <name type="common">Blastomyces dermatitidis</name>
    <dbReference type="NCBI Taxonomy" id="559298"/>
    <lineage>
        <taxon>Eukaryota</taxon>
        <taxon>Fungi</taxon>
        <taxon>Dikarya</taxon>
        <taxon>Ascomycota</taxon>
        <taxon>Pezizomycotina</taxon>
        <taxon>Eurotiomycetes</taxon>
        <taxon>Eurotiomycetidae</taxon>
        <taxon>Onygenales</taxon>
        <taxon>Ajellomycetaceae</taxon>
        <taxon>Blastomyces</taxon>
    </lineage>
</organism>
<gene>
    <name evidence="2" type="ORF">BDBG_01219</name>
</gene>
<dbReference type="Pfam" id="PF11927">
    <property type="entry name" value="HODM_asu-like"/>
    <property type="match status" value="1"/>
</dbReference>
<name>A0A179U9T0_BLAGS</name>
<protein>
    <submittedName>
        <fullName evidence="2">Uncharacterized protein</fullName>
    </submittedName>
</protein>
<keyword evidence="1" id="KW-0812">Transmembrane</keyword>
<dbReference type="GeneID" id="8507364"/>
<evidence type="ECO:0000313" key="3">
    <source>
        <dbReference type="Proteomes" id="UP000002038"/>
    </source>
</evidence>
<dbReference type="Proteomes" id="UP000002038">
    <property type="component" value="Unassembled WGS sequence"/>
</dbReference>
<proteinExistence type="predicted"/>
<dbReference type="InterPro" id="IPR021848">
    <property type="entry name" value="HODM_asu-like"/>
</dbReference>
<evidence type="ECO:0000313" key="2">
    <source>
        <dbReference type="EMBL" id="OAT04714.1"/>
    </source>
</evidence>
<dbReference type="RefSeq" id="XP_002628311.1">
    <property type="nucleotide sequence ID" value="XM_002628265.2"/>
</dbReference>
<dbReference type="STRING" id="559298.A0A179U9T0"/>
<feature type="transmembrane region" description="Helical" evidence="1">
    <location>
        <begin position="6"/>
        <end position="22"/>
    </location>
</feature>
<keyword evidence="1" id="KW-0472">Membrane</keyword>
<dbReference type="EMBL" id="GG657449">
    <property type="protein sequence ID" value="OAT04714.1"/>
    <property type="molecule type" value="Genomic_DNA"/>
</dbReference>
<accession>A0A179U9T0</accession>
<keyword evidence="3" id="KW-1185">Reference proteome</keyword>
<dbReference type="AlphaFoldDB" id="A0A179U9T0"/>
<evidence type="ECO:0000256" key="1">
    <source>
        <dbReference type="SAM" id="Phobius"/>
    </source>
</evidence>
<keyword evidence="1" id="KW-1133">Transmembrane helix</keyword>
<sequence>MEVSMLIIGGTLMAVTLVYLALNKEQRNCLIGDIKIGGRRASSAAILPCSISPEKQVSAGYPYGDTLPPSRRHVLSEMNDVPLPLLDEMSPIVFNFKALFTPVTDFRDEPCVPKLIVKILKEGKRPLLEYKNTWHVEHVVLPALEKWAAEKEEKGLVESGWKVTTLDESPWFKRWEEK</sequence>
<dbReference type="OrthoDB" id="190958at2759"/>
<dbReference type="VEuPathDB" id="FungiDB:BDBG_01219"/>
<reference evidence="3" key="1">
    <citation type="journal article" date="2015" name="PLoS Genet.">
        <title>The dynamic genome and transcriptome of the human fungal pathogen Blastomyces and close relative Emmonsia.</title>
        <authorList>
            <person name="Munoz J.F."/>
            <person name="Gauthier G.M."/>
            <person name="Desjardins C.A."/>
            <person name="Gallo J.E."/>
            <person name="Holder J."/>
            <person name="Sullivan T.D."/>
            <person name="Marty A.J."/>
            <person name="Carmen J.C."/>
            <person name="Chen Z."/>
            <person name="Ding L."/>
            <person name="Gujja S."/>
            <person name="Magrini V."/>
            <person name="Misas E."/>
            <person name="Mitreva M."/>
            <person name="Priest M."/>
            <person name="Saif S."/>
            <person name="Whiston E.A."/>
            <person name="Young S."/>
            <person name="Zeng Q."/>
            <person name="Goldman W.E."/>
            <person name="Mardis E.R."/>
            <person name="Taylor J.W."/>
            <person name="McEwen J.G."/>
            <person name="Clay O.K."/>
            <person name="Klein B.S."/>
            <person name="Cuomo C.A."/>
        </authorList>
    </citation>
    <scope>NUCLEOTIDE SEQUENCE [LARGE SCALE GENOMIC DNA]</scope>
    <source>
        <strain evidence="3">SLH14081</strain>
    </source>
</reference>
<dbReference type="KEGG" id="bgh:BDBG_01219"/>